<proteinExistence type="predicted"/>
<comment type="caution">
    <text evidence="1">The sequence shown here is derived from an EMBL/GenBank/DDBJ whole genome shotgun (WGS) entry which is preliminary data.</text>
</comment>
<keyword evidence="2" id="KW-1185">Reference proteome</keyword>
<name>A0A934W8J0_9BURK</name>
<dbReference type="EMBL" id="JAEPBG010000013">
    <property type="protein sequence ID" value="MBK4737635.1"/>
    <property type="molecule type" value="Genomic_DNA"/>
</dbReference>
<dbReference type="Pfam" id="PF13671">
    <property type="entry name" value="AAA_33"/>
    <property type="match status" value="1"/>
</dbReference>
<evidence type="ECO:0000313" key="1">
    <source>
        <dbReference type="EMBL" id="MBK4737635.1"/>
    </source>
</evidence>
<dbReference type="Gene3D" id="3.40.50.300">
    <property type="entry name" value="P-loop containing nucleotide triphosphate hydrolases"/>
    <property type="match status" value="1"/>
</dbReference>
<organism evidence="1 2">
    <name type="scientific">Noviherbaspirillum pedocola</name>
    <dbReference type="NCBI Taxonomy" id="2801341"/>
    <lineage>
        <taxon>Bacteria</taxon>
        <taxon>Pseudomonadati</taxon>
        <taxon>Pseudomonadota</taxon>
        <taxon>Betaproteobacteria</taxon>
        <taxon>Burkholderiales</taxon>
        <taxon>Oxalobacteraceae</taxon>
        <taxon>Noviherbaspirillum</taxon>
    </lineage>
</organism>
<protein>
    <submittedName>
        <fullName evidence="1">AAA family ATPase</fullName>
    </submittedName>
</protein>
<evidence type="ECO:0000313" key="2">
    <source>
        <dbReference type="Proteomes" id="UP000622890"/>
    </source>
</evidence>
<sequence length="531" mass="58420">MPASPTLADQRRLIDAFAAKLGRMHGSVREFETHISRVLVAGEQAWKFKKAVHTPFLDFSTIEKRRRCCEEELRLNRRLAPEIYLSVEAIGGACDALLADANGAALEYAVKMRAFSQDALWSERLRHGRLAATEIDDMAQRLADFHHDAAAAIEDDPWGTPEALDRIAAEVFDALMPMAPDRAAAKNVARLRKTLGLQAIALHPVFLRRRSTSRIRECHGDLHCGNVVTIGGRATAFDCIEFNDSMRWIDVMNDLAFLYMDLSHRGRADFAARLLNAYLECSGDYDGLRVLRYYRTLRALIRCMVAWLRASQLAENAQGAASLLAEGRAYLEAAQRSAAPARPAIVITHGPSGSGKSTLTGWMLERLGAVRLRSDVERKRLHGLASTDRTGGGDLYDEAATRATYARLEMLAAAAACAGFITIVDAAFLDSAQRKPFRLLAARLRIPFFILDLKASGAVLRERVAARAARNQDASDAGVAVLATQLARMQPLDAEEAPVALAIDAEADMGQQAEQARASLLRRMRAWRGVE</sequence>
<dbReference type="PANTHER" id="PTHR43883:SF1">
    <property type="entry name" value="GLUCONOKINASE"/>
    <property type="match status" value="1"/>
</dbReference>
<dbReference type="Proteomes" id="UP000622890">
    <property type="component" value="Unassembled WGS sequence"/>
</dbReference>
<reference evidence="1" key="1">
    <citation type="submission" date="2021-01" db="EMBL/GenBank/DDBJ databases">
        <title>Genome sequence of strain Noviherbaspirillum sp. DKR-6.</title>
        <authorList>
            <person name="Chaudhary D.K."/>
        </authorList>
    </citation>
    <scope>NUCLEOTIDE SEQUENCE</scope>
    <source>
        <strain evidence="1">DKR-6</strain>
    </source>
</reference>
<dbReference type="SUPFAM" id="SSF56112">
    <property type="entry name" value="Protein kinase-like (PK-like)"/>
    <property type="match status" value="1"/>
</dbReference>
<dbReference type="SUPFAM" id="SSF52540">
    <property type="entry name" value="P-loop containing nucleoside triphosphate hydrolases"/>
    <property type="match status" value="1"/>
</dbReference>
<accession>A0A934W8J0</accession>
<dbReference type="InterPro" id="IPR052732">
    <property type="entry name" value="Cell-binding_unc_protein"/>
</dbReference>
<dbReference type="PANTHER" id="PTHR43883">
    <property type="entry name" value="SLR0207 PROTEIN"/>
    <property type="match status" value="1"/>
</dbReference>
<dbReference type="AlphaFoldDB" id="A0A934W8J0"/>
<dbReference type="RefSeq" id="WP_200596097.1">
    <property type="nucleotide sequence ID" value="NZ_JAEPBG010000013.1"/>
</dbReference>
<gene>
    <name evidence="1" type="ORF">JJB74_23695</name>
</gene>
<dbReference type="InterPro" id="IPR011009">
    <property type="entry name" value="Kinase-like_dom_sf"/>
</dbReference>
<dbReference type="InterPro" id="IPR027417">
    <property type="entry name" value="P-loop_NTPase"/>
</dbReference>